<gene>
    <name evidence="3" type="ordered locus">Terro_0445</name>
</gene>
<feature type="chain" id="PRO_5003684442" evidence="2">
    <location>
        <begin position="23"/>
        <end position="273"/>
    </location>
</feature>
<feature type="transmembrane region" description="Helical" evidence="1">
    <location>
        <begin position="32"/>
        <end position="58"/>
    </location>
</feature>
<evidence type="ECO:0000256" key="2">
    <source>
        <dbReference type="SAM" id="SignalP"/>
    </source>
</evidence>
<evidence type="ECO:0000313" key="3">
    <source>
        <dbReference type="EMBL" id="AFL86789.1"/>
    </source>
</evidence>
<keyword evidence="2" id="KW-0732">Signal</keyword>
<dbReference type="EMBL" id="CP003379">
    <property type="protein sequence ID" value="AFL86789.1"/>
    <property type="molecule type" value="Genomic_DNA"/>
</dbReference>
<accession>I3ZC21</accession>
<feature type="transmembrane region" description="Helical" evidence="1">
    <location>
        <begin position="129"/>
        <end position="153"/>
    </location>
</feature>
<name>I3ZC21_TERRK</name>
<dbReference type="RefSeq" id="WP_014784358.1">
    <property type="nucleotide sequence ID" value="NC_018014.1"/>
</dbReference>
<proteinExistence type="predicted"/>
<dbReference type="OrthoDB" id="8455000at2"/>
<feature type="transmembrane region" description="Helical" evidence="1">
    <location>
        <begin position="70"/>
        <end position="89"/>
    </location>
</feature>
<keyword evidence="1" id="KW-0472">Membrane</keyword>
<evidence type="ECO:0000313" key="4">
    <source>
        <dbReference type="Proteomes" id="UP000006056"/>
    </source>
</evidence>
<keyword evidence="1" id="KW-0812">Transmembrane</keyword>
<organism evidence="3 4">
    <name type="scientific">Terriglobus roseus (strain DSM 18391 / NRRL B-41598 / KBS 63)</name>
    <dbReference type="NCBI Taxonomy" id="926566"/>
    <lineage>
        <taxon>Bacteria</taxon>
        <taxon>Pseudomonadati</taxon>
        <taxon>Acidobacteriota</taxon>
        <taxon>Terriglobia</taxon>
        <taxon>Terriglobales</taxon>
        <taxon>Acidobacteriaceae</taxon>
        <taxon>Terriglobus</taxon>
    </lineage>
</organism>
<dbReference type="Proteomes" id="UP000006056">
    <property type="component" value="Chromosome"/>
</dbReference>
<evidence type="ECO:0000256" key="1">
    <source>
        <dbReference type="SAM" id="Phobius"/>
    </source>
</evidence>
<feature type="signal peptide" evidence="2">
    <location>
        <begin position="1"/>
        <end position="22"/>
    </location>
</feature>
<dbReference type="PROSITE" id="PS51257">
    <property type="entry name" value="PROKAR_LIPOPROTEIN"/>
    <property type="match status" value="1"/>
</dbReference>
<dbReference type="AlphaFoldDB" id="I3ZC21"/>
<dbReference type="HOGENOM" id="CLU_1019156_0_0_0"/>
<sequence>MKTLFVLACGAISSCLVAVALAALQASTGRIFFGYSWFVVLPVGALVSGIFAGSGYYLACHTAQCRPGRFTLAGILGIATATFFLIYFLQYPKDNTFASFTSYLAYALTHAKMPSAFPGDSIGAYPMGLLAYLAAATQILGLASGGFMFYATLREEPFCEGCRKYFRTEDPQSRFLADTAAAEEVIRLAHTTFESGRYQELLEVYPKFGVAREQSTSKFLTRLELRQCPGCGATRLHFTAQRKQVVGRQTSWTKMKEAAKSGYSRSRLQLRAS</sequence>
<reference evidence="3 4" key="1">
    <citation type="submission" date="2012-06" db="EMBL/GenBank/DDBJ databases">
        <title>Complete genome of Terriglobus roseus DSM 18391.</title>
        <authorList>
            <consortium name="US DOE Joint Genome Institute (JGI-PGF)"/>
            <person name="Lucas S."/>
            <person name="Copeland A."/>
            <person name="Lapidus A."/>
            <person name="Glavina del Rio T."/>
            <person name="Dalin E."/>
            <person name="Tice H."/>
            <person name="Bruce D."/>
            <person name="Goodwin L."/>
            <person name="Pitluck S."/>
            <person name="Peters L."/>
            <person name="Mikhailova N."/>
            <person name="Munk A.C.C."/>
            <person name="Kyrpides N."/>
            <person name="Mavromatis K."/>
            <person name="Ivanova N."/>
            <person name="Brettin T."/>
            <person name="Detter J.C."/>
            <person name="Han C."/>
            <person name="Larimer F."/>
            <person name="Land M."/>
            <person name="Hauser L."/>
            <person name="Markowitz V."/>
            <person name="Cheng J.-F."/>
            <person name="Hugenholtz P."/>
            <person name="Woyke T."/>
            <person name="Wu D."/>
            <person name="Brambilla E."/>
            <person name="Klenk H.-P."/>
            <person name="Eisen J.A."/>
        </authorList>
    </citation>
    <scope>NUCLEOTIDE SEQUENCE [LARGE SCALE GENOMIC DNA]</scope>
    <source>
        <strain evidence="4">DSM 18391 / NRRL B-41598 / KBS 63</strain>
    </source>
</reference>
<keyword evidence="4" id="KW-1185">Reference proteome</keyword>
<dbReference type="KEGG" id="trs:Terro_0445"/>
<protein>
    <submittedName>
        <fullName evidence="3">Uncharacterized protein</fullName>
    </submittedName>
</protein>
<keyword evidence="1" id="KW-1133">Transmembrane helix</keyword>